<proteinExistence type="inferred from homology"/>
<dbReference type="Proteomes" id="UP000215914">
    <property type="component" value="Unassembled WGS sequence"/>
</dbReference>
<dbReference type="InterPro" id="IPR027417">
    <property type="entry name" value="P-loop_NTPase"/>
</dbReference>
<dbReference type="InterPro" id="IPR032675">
    <property type="entry name" value="LRR_dom_sf"/>
</dbReference>
<dbReference type="InterPro" id="IPR050905">
    <property type="entry name" value="Plant_NBS-LRR"/>
</dbReference>
<evidence type="ECO:0000313" key="7">
    <source>
        <dbReference type="EMBL" id="KAF5807424.1"/>
    </source>
</evidence>
<dbReference type="Pfam" id="PF23247">
    <property type="entry name" value="LRR_RPS2"/>
    <property type="match status" value="1"/>
</dbReference>
<keyword evidence="4" id="KW-0067">ATP-binding</keyword>
<evidence type="ECO:0000313" key="8">
    <source>
        <dbReference type="Proteomes" id="UP000215914"/>
    </source>
</evidence>
<keyword evidence="3" id="KW-0611">Plant defense</keyword>
<keyword evidence="4" id="KW-0547">Nucleotide-binding</keyword>
<dbReference type="Gene3D" id="3.40.50.300">
    <property type="entry name" value="P-loop containing nucleotide triphosphate hydrolases"/>
    <property type="match status" value="1"/>
</dbReference>
<dbReference type="Gene3D" id="1.10.8.430">
    <property type="entry name" value="Helical domain of apoptotic protease-activating factors"/>
    <property type="match status" value="1"/>
</dbReference>
<dbReference type="PRINTS" id="PR00364">
    <property type="entry name" value="DISEASERSIST"/>
</dbReference>
<name>A0A9K3NP02_HELAN</name>
<dbReference type="GO" id="GO:0005524">
    <property type="term" value="F:ATP binding"/>
    <property type="evidence" value="ECO:0007669"/>
    <property type="project" value="UniProtKB-KW"/>
</dbReference>
<organism evidence="7 8">
    <name type="scientific">Helianthus annuus</name>
    <name type="common">Common sunflower</name>
    <dbReference type="NCBI Taxonomy" id="4232"/>
    <lineage>
        <taxon>Eukaryota</taxon>
        <taxon>Viridiplantae</taxon>
        <taxon>Streptophyta</taxon>
        <taxon>Embryophyta</taxon>
        <taxon>Tracheophyta</taxon>
        <taxon>Spermatophyta</taxon>
        <taxon>Magnoliopsida</taxon>
        <taxon>eudicotyledons</taxon>
        <taxon>Gunneridae</taxon>
        <taxon>Pentapetalae</taxon>
        <taxon>asterids</taxon>
        <taxon>campanulids</taxon>
        <taxon>Asterales</taxon>
        <taxon>Asteraceae</taxon>
        <taxon>Asteroideae</taxon>
        <taxon>Heliantheae alliance</taxon>
        <taxon>Heliantheae</taxon>
        <taxon>Helianthus</taxon>
    </lineage>
</organism>
<dbReference type="Gene3D" id="3.80.10.10">
    <property type="entry name" value="Ribonuclease Inhibitor"/>
    <property type="match status" value="2"/>
</dbReference>
<feature type="domain" description="NB-ARC" evidence="5">
    <location>
        <begin position="154"/>
        <end position="323"/>
    </location>
</feature>
<dbReference type="EMBL" id="MNCJ02000320">
    <property type="protein sequence ID" value="KAF5807424.1"/>
    <property type="molecule type" value="Genomic_DNA"/>
</dbReference>
<evidence type="ECO:0000259" key="5">
    <source>
        <dbReference type="Pfam" id="PF00931"/>
    </source>
</evidence>
<dbReference type="InterPro" id="IPR057135">
    <property type="entry name" value="At4g27190-like_LRR"/>
</dbReference>
<keyword evidence="8" id="KW-1185">Reference proteome</keyword>
<evidence type="ECO:0000256" key="2">
    <source>
        <dbReference type="ARBA" id="ARBA00022614"/>
    </source>
</evidence>
<keyword evidence="7" id="KW-0378">Hydrolase</keyword>
<evidence type="ECO:0000256" key="4">
    <source>
        <dbReference type="ARBA" id="ARBA00022840"/>
    </source>
</evidence>
<dbReference type="GO" id="GO:0006952">
    <property type="term" value="P:defense response"/>
    <property type="evidence" value="ECO:0007669"/>
    <property type="project" value="UniProtKB-KW"/>
</dbReference>
<reference evidence="7" key="1">
    <citation type="journal article" date="2017" name="Nature">
        <title>The sunflower genome provides insights into oil metabolism, flowering and Asterid evolution.</title>
        <authorList>
            <person name="Badouin H."/>
            <person name="Gouzy J."/>
            <person name="Grassa C.J."/>
            <person name="Murat F."/>
            <person name="Staton S.E."/>
            <person name="Cottret L."/>
            <person name="Lelandais-Briere C."/>
            <person name="Owens G.L."/>
            <person name="Carrere S."/>
            <person name="Mayjonade B."/>
            <person name="Legrand L."/>
            <person name="Gill N."/>
            <person name="Kane N.C."/>
            <person name="Bowers J.E."/>
            <person name="Hubner S."/>
            <person name="Bellec A."/>
            <person name="Berard A."/>
            <person name="Berges H."/>
            <person name="Blanchet N."/>
            <person name="Boniface M.C."/>
            <person name="Brunel D."/>
            <person name="Catrice O."/>
            <person name="Chaidir N."/>
            <person name="Claudel C."/>
            <person name="Donnadieu C."/>
            <person name="Faraut T."/>
            <person name="Fievet G."/>
            <person name="Helmstetter N."/>
            <person name="King M."/>
            <person name="Knapp S.J."/>
            <person name="Lai Z."/>
            <person name="Le Paslier M.C."/>
            <person name="Lippi Y."/>
            <person name="Lorenzon L."/>
            <person name="Mandel J.R."/>
            <person name="Marage G."/>
            <person name="Marchand G."/>
            <person name="Marquand E."/>
            <person name="Bret-Mestries E."/>
            <person name="Morien E."/>
            <person name="Nambeesan S."/>
            <person name="Nguyen T."/>
            <person name="Pegot-Espagnet P."/>
            <person name="Pouilly N."/>
            <person name="Raftis F."/>
            <person name="Sallet E."/>
            <person name="Schiex T."/>
            <person name="Thomas J."/>
            <person name="Vandecasteele C."/>
            <person name="Vares D."/>
            <person name="Vear F."/>
            <person name="Vautrin S."/>
            <person name="Crespi M."/>
            <person name="Mangin B."/>
            <person name="Burke J.M."/>
            <person name="Salse J."/>
            <person name="Munos S."/>
            <person name="Vincourt P."/>
            <person name="Rieseberg L.H."/>
            <person name="Langlade N.B."/>
        </authorList>
    </citation>
    <scope>NUCLEOTIDE SEQUENCE</scope>
    <source>
        <tissue evidence="7">Leaves</tissue>
    </source>
</reference>
<dbReference type="Gramene" id="mRNA:HanXRQr2_Chr05g0233531">
    <property type="protein sequence ID" value="mRNA:HanXRQr2_Chr05g0233531"/>
    <property type="gene ID" value="HanXRQr2_Chr05g0233531"/>
</dbReference>
<evidence type="ECO:0000256" key="3">
    <source>
        <dbReference type="ARBA" id="ARBA00022821"/>
    </source>
</evidence>
<dbReference type="GO" id="GO:0016787">
    <property type="term" value="F:hydrolase activity"/>
    <property type="evidence" value="ECO:0007669"/>
    <property type="project" value="UniProtKB-KW"/>
</dbReference>
<dbReference type="SUPFAM" id="SSF52540">
    <property type="entry name" value="P-loop containing nucleoside triphosphate hydrolases"/>
    <property type="match status" value="1"/>
</dbReference>
<accession>A0A9K3NP02</accession>
<dbReference type="Pfam" id="PF00931">
    <property type="entry name" value="NB-ARC"/>
    <property type="match status" value="1"/>
</dbReference>
<gene>
    <name evidence="7" type="ORF">HanXRQr2_Chr05g0233531</name>
</gene>
<feature type="domain" description="Disease resistance protein At4g27190-like leucine-rich repeats" evidence="6">
    <location>
        <begin position="807"/>
        <end position="924"/>
    </location>
</feature>
<comment type="caution">
    <text evidence="7">The sequence shown here is derived from an EMBL/GenBank/DDBJ whole genome shotgun (WGS) entry which is preliminary data.</text>
</comment>
<dbReference type="GO" id="GO:0043531">
    <property type="term" value="F:ADP binding"/>
    <property type="evidence" value="ECO:0007669"/>
    <property type="project" value="InterPro"/>
</dbReference>
<sequence length="1001" mass="114250">MACPDVGFGAIQTCTGALSLCIKCGETKITLTNSHSHLQENMSRLRTLRESVEKTHAIYWFPGNAIEQWLSEVDQTDGNVRELSTKFSNLEKVIWKHVSRHGLIQEINTMSANIKDVIQKGEKMEHDLKMKNINRVVAQLPKPITIENVPALKEKLDRLIQYVNDDAHDTIKVHGISGTGKTVLLQHLNNHEAIANHKKFHIVIWLPASEFENRNKYQSTVAGIQRIISKRLGLCIGIEDDIGTISTKIRRELTDAKYLLLLDDVKKEKIDLGAIGIPNNTNGSKIIYTTYLPVSPFGKAVGVEMGMLSDADSWELFENFFKDMDDITDNDEITTIARDVAKLCGGYFALIEIVARKFASNKTPNSWRNGLEILKRPAEKRDIYMKQMEKFLHFSYHDGLDENQKKCFLFSLLYPKEHKIPVDCLFDCWAANGFLGNDLIGEDILGRLLELALLTKGSNGQYVTINKICRAATINLLQEHHEIKCLVVEEERENIQSYNWEDMHWISLVDSGVNVLSTDVRCLKLTTLFLRKQSKLENIWSSFFDHTKELIVLDLYKTKLELELPMSSLRKLKVLYVNGCAILNKLPFKIEGPNNMLEVLDIRGCLINEIPHDIKSLKRLRRLLVSINREGPLSRLMISELSSLKELIIDVKQNDMASNNTCCNEVIEDIIKNIDSLKELTTLQVHFKDESIDVIQLSGYTLKIFIPKQGSLQHILNERVNLYNALQVYIGSRMTSKSEIQMSIKVFSSFVLSCDQIVHDSVIERVLDHVKAIIMMKDDSVKHLDQIGLLSRNIHNCLVQRCNNIKTLILNNHGFSNLETLVLSECSQLEVLFSKNVVQKAMRIKHLEIRECSAIEEINMLSTSGGDILPTLITLVLDNLPRLKRICSDMNWPSLSTLEIRKCDELKELSLNRDLTMLRNISVERQWWENLRVADQIKQELKRQGIRNFLDVAASIFVVLRTILIDSEIHILTSFRFVDKPSRVKDSFCLCCVPIHNGTNA</sequence>
<dbReference type="PANTHER" id="PTHR33463">
    <property type="entry name" value="NB-ARC DOMAIN-CONTAINING PROTEIN-RELATED"/>
    <property type="match status" value="1"/>
</dbReference>
<dbReference type="AlphaFoldDB" id="A0A9K3NP02"/>
<evidence type="ECO:0000259" key="6">
    <source>
        <dbReference type="Pfam" id="PF23247"/>
    </source>
</evidence>
<dbReference type="PANTHER" id="PTHR33463:SF209">
    <property type="entry name" value="DISEASE RESISTANCE PROTEIN RPS2-LIKE"/>
    <property type="match status" value="1"/>
</dbReference>
<dbReference type="InterPro" id="IPR002182">
    <property type="entry name" value="NB-ARC"/>
</dbReference>
<comment type="similarity">
    <text evidence="1">Belongs to the disease resistance NB-LRR family.</text>
</comment>
<dbReference type="InterPro" id="IPR042197">
    <property type="entry name" value="Apaf_helical"/>
</dbReference>
<protein>
    <submittedName>
        <fullName evidence="7">P-loop containing nucleoside triphosphate hydrolase, leucine-rich repeat domain superfamily</fullName>
    </submittedName>
</protein>
<dbReference type="SUPFAM" id="SSF52058">
    <property type="entry name" value="L domain-like"/>
    <property type="match status" value="1"/>
</dbReference>
<evidence type="ECO:0000256" key="1">
    <source>
        <dbReference type="ARBA" id="ARBA00008894"/>
    </source>
</evidence>
<reference evidence="7" key="2">
    <citation type="submission" date="2020-06" db="EMBL/GenBank/DDBJ databases">
        <title>Helianthus annuus Genome sequencing and assembly Release 2.</title>
        <authorList>
            <person name="Gouzy J."/>
            <person name="Langlade N."/>
            <person name="Munos S."/>
        </authorList>
    </citation>
    <scope>NUCLEOTIDE SEQUENCE</scope>
    <source>
        <tissue evidence="7">Leaves</tissue>
    </source>
</reference>
<keyword evidence="2" id="KW-0433">Leucine-rich repeat</keyword>